<evidence type="ECO:0000313" key="3">
    <source>
        <dbReference type="EMBL" id="RIJ28820.1"/>
    </source>
</evidence>
<dbReference type="Gene3D" id="3.30.1150.10">
    <property type="match status" value="1"/>
</dbReference>
<dbReference type="Pfam" id="PF03544">
    <property type="entry name" value="TonB_C"/>
    <property type="match status" value="1"/>
</dbReference>
<dbReference type="Proteomes" id="UP000265845">
    <property type="component" value="Unassembled WGS sequence"/>
</dbReference>
<comment type="caution">
    <text evidence="3">The sequence shown here is derived from an EMBL/GenBank/DDBJ whole genome shotgun (WGS) entry which is preliminary data.</text>
</comment>
<feature type="domain" description="TonB C-terminal" evidence="2">
    <location>
        <begin position="33"/>
        <end position="107"/>
    </location>
</feature>
<dbReference type="SUPFAM" id="SSF74653">
    <property type="entry name" value="TolA/TonB C-terminal domain"/>
    <property type="match status" value="1"/>
</dbReference>
<dbReference type="AlphaFoldDB" id="A0A399RBH1"/>
<gene>
    <name evidence="3" type="ORF">D1222_10600</name>
</gene>
<dbReference type="GO" id="GO:0055085">
    <property type="term" value="P:transmembrane transport"/>
    <property type="evidence" value="ECO:0007669"/>
    <property type="project" value="InterPro"/>
</dbReference>
<reference evidence="3 4" key="1">
    <citation type="submission" date="2018-08" db="EMBL/GenBank/DDBJ databases">
        <title>Henriciella mobilis sp. nov., isolated from seawater.</title>
        <authorList>
            <person name="Cheng H."/>
            <person name="Wu Y.-H."/>
            <person name="Xu X.-W."/>
            <person name="Guo L.-L."/>
        </authorList>
    </citation>
    <scope>NUCLEOTIDE SEQUENCE [LARGE SCALE GENOMIC DNA]</scope>
    <source>
        <strain evidence="3 4">CCUG67844</strain>
    </source>
</reference>
<organism evidence="3 4">
    <name type="scientific">Henriciella algicola</name>
    <dbReference type="NCBI Taxonomy" id="1608422"/>
    <lineage>
        <taxon>Bacteria</taxon>
        <taxon>Pseudomonadati</taxon>
        <taxon>Pseudomonadota</taxon>
        <taxon>Alphaproteobacteria</taxon>
        <taxon>Hyphomonadales</taxon>
        <taxon>Hyphomonadaceae</taxon>
        <taxon>Henriciella</taxon>
    </lineage>
</organism>
<dbReference type="EMBL" id="QWGA01000007">
    <property type="protein sequence ID" value="RIJ28820.1"/>
    <property type="molecule type" value="Genomic_DNA"/>
</dbReference>
<keyword evidence="1" id="KW-0732">Signal</keyword>
<evidence type="ECO:0000259" key="2">
    <source>
        <dbReference type="Pfam" id="PF03544"/>
    </source>
</evidence>
<evidence type="ECO:0000313" key="4">
    <source>
        <dbReference type="Proteomes" id="UP000265845"/>
    </source>
</evidence>
<dbReference type="RefSeq" id="WP_119454242.1">
    <property type="nucleotide sequence ID" value="NZ_QWGA01000007.1"/>
</dbReference>
<accession>A0A399RBH1</accession>
<protein>
    <recommendedName>
        <fullName evidence="2">TonB C-terminal domain-containing protein</fullName>
    </recommendedName>
</protein>
<name>A0A399RBH1_9PROT</name>
<feature type="signal peptide" evidence="1">
    <location>
        <begin position="1"/>
        <end position="19"/>
    </location>
</feature>
<dbReference type="OrthoDB" id="7630804at2"/>
<keyword evidence="4" id="KW-1185">Reference proteome</keyword>
<dbReference type="InterPro" id="IPR037682">
    <property type="entry name" value="TonB_C"/>
</dbReference>
<sequence length="139" mass="15138">MRRLVLSAAFAATAGIAAATPEDRDAQPINPPVPSYPIEAAMMNMPGACFVRFDVDVEGLPVNITATCTDAIFCSESKRAISRVFFAPKIVDGEPVMRTDVVYPLEYQLQVWDPELQRNVPKATRADAEQLPCEPVAVS</sequence>
<feature type="chain" id="PRO_5017213373" description="TonB C-terminal domain-containing protein" evidence="1">
    <location>
        <begin position="20"/>
        <end position="139"/>
    </location>
</feature>
<proteinExistence type="predicted"/>
<evidence type="ECO:0000256" key="1">
    <source>
        <dbReference type="SAM" id="SignalP"/>
    </source>
</evidence>